<evidence type="ECO:0000313" key="6">
    <source>
        <dbReference type="Proteomes" id="UP001500711"/>
    </source>
</evidence>
<dbReference type="InterPro" id="IPR001926">
    <property type="entry name" value="TrpB-like_PALP"/>
</dbReference>
<dbReference type="InterPro" id="IPR036052">
    <property type="entry name" value="TrpB-like_PALP_sf"/>
</dbReference>
<accession>A0ABP7B838</accession>
<gene>
    <name evidence="5" type="ORF">GCM10022267_41660</name>
</gene>
<comment type="cofactor">
    <cofactor evidence="1">
        <name>pyridoxal 5'-phosphate</name>
        <dbReference type="ChEBI" id="CHEBI:597326"/>
    </cofactor>
</comment>
<feature type="domain" description="Tryptophan synthase beta chain-like PALP" evidence="4">
    <location>
        <begin position="15"/>
        <end position="285"/>
    </location>
</feature>
<sequence length="335" mass="34453">MISLDDIRAAATVIAPHVVRTPLLPFGAGRWLKPESLQPIGAFKLRGALNALARLENRSRGVVAYSSGNHAQAVAYAARLHGAPAAIVMPSNTPAVKVEATRALGAEVFIVGITERVERAEALVAERGAALIPPFDHPDVIAGQGTIGLEILADVPDVDAVVVPMSGGGLISGVATAIKTLSPDVRVIGAEPALAADIADSLRAGSLVRWDPVDRARTVADALRDEPSALTWEHISELVDDVITVSEDEILASVADLARRARLVAEPSGAVAVAAQAKFGSGVAVVSGGNVDPELLAAALTARLSQRGSDRACPAGPATGPHPLRNRSAVHLLAA</sequence>
<evidence type="ECO:0000313" key="5">
    <source>
        <dbReference type="EMBL" id="GAA3650990.1"/>
    </source>
</evidence>
<dbReference type="SUPFAM" id="SSF53686">
    <property type="entry name" value="Tryptophan synthase beta subunit-like PLP-dependent enzymes"/>
    <property type="match status" value="1"/>
</dbReference>
<dbReference type="Gene3D" id="3.40.50.1100">
    <property type="match status" value="2"/>
</dbReference>
<keyword evidence="2" id="KW-0663">Pyridoxal phosphate</keyword>
<dbReference type="EMBL" id="BAABBE010000011">
    <property type="protein sequence ID" value="GAA3650990.1"/>
    <property type="molecule type" value="Genomic_DNA"/>
</dbReference>
<organism evidence="5 6">
    <name type="scientific">Lentzea roselyniae</name>
    <dbReference type="NCBI Taxonomy" id="531940"/>
    <lineage>
        <taxon>Bacteria</taxon>
        <taxon>Bacillati</taxon>
        <taxon>Actinomycetota</taxon>
        <taxon>Actinomycetes</taxon>
        <taxon>Pseudonocardiales</taxon>
        <taxon>Pseudonocardiaceae</taxon>
        <taxon>Lentzea</taxon>
    </lineage>
</organism>
<reference evidence="6" key="1">
    <citation type="journal article" date="2019" name="Int. J. Syst. Evol. Microbiol.">
        <title>The Global Catalogue of Microorganisms (GCM) 10K type strain sequencing project: providing services to taxonomists for standard genome sequencing and annotation.</title>
        <authorList>
            <consortium name="The Broad Institute Genomics Platform"/>
            <consortium name="The Broad Institute Genome Sequencing Center for Infectious Disease"/>
            <person name="Wu L."/>
            <person name="Ma J."/>
        </authorList>
    </citation>
    <scope>NUCLEOTIDE SEQUENCE [LARGE SCALE GENOMIC DNA]</scope>
    <source>
        <strain evidence="6">JCM 17494</strain>
    </source>
</reference>
<proteinExistence type="predicted"/>
<protein>
    <submittedName>
        <fullName evidence="5">Threonine/serine dehydratase</fullName>
    </submittedName>
</protein>
<keyword evidence="6" id="KW-1185">Reference proteome</keyword>
<name>A0ABP7B838_9PSEU</name>
<comment type="caution">
    <text evidence="5">The sequence shown here is derived from an EMBL/GenBank/DDBJ whole genome shotgun (WGS) entry which is preliminary data.</text>
</comment>
<dbReference type="Proteomes" id="UP001500711">
    <property type="component" value="Unassembled WGS sequence"/>
</dbReference>
<dbReference type="PANTHER" id="PTHR48078:SF6">
    <property type="entry name" value="L-THREONINE DEHYDRATASE CATABOLIC TDCB"/>
    <property type="match status" value="1"/>
</dbReference>
<evidence type="ECO:0000256" key="3">
    <source>
        <dbReference type="ARBA" id="ARBA00023239"/>
    </source>
</evidence>
<evidence type="ECO:0000256" key="1">
    <source>
        <dbReference type="ARBA" id="ARBA00001933"/>
    </source>
</evidence>
<keyword evidence="3" id="KW-0456">Lyase</keyword>
<dbReference type="CDD" id="cd01562">
    <property type="entry name" value="Thr-dehyd"/>
    <property type="match status" value="1"/>
</dbReference>
<evidence type="ECO:0000259" key="4">
    <source>
        <dbReference type="Pfam" id="PF00291"/>
    </source>
</evidence>
<dbReference type="PANTHER" id="PTHR48078">
    <property type="entry name" value="THREONINE DEHYDRATASE, MITOCHONDRIAL-RELATED"/>
    <property type="match status" value="1"/>
</dbReference>
<evidence type="ECO:0000256" key="2">
    <source>
        <dbReference type="ARBA" id="ARBA00022898"/>
    </source>
</evidence>
<dbReference type="Pfam" id="PF00291">
    <property type="entry name" value="PALP"/>
    <property type="match status" value="1"/>
</dbReference>
<dbReference type="InterPro" id="IPR050147">
    <property type="entry name" value="Ser/Thr_Dehydratase"/>
</dbReference>